<dbReference type="CDD" id="cd03449">
    <property type="entry name" value="R_hydratase"/>
    <property type="match status" value="1"/>
</dbReference>
<dbReference type="GO" id="GO:0019171">
    <property type="term" value="F:(3R)-hydroxyacyl-[acyl-carrier-protein] dehydratase activity"/>
    <property type="evidence" value="ECO:0007669"/>
    <property type="project" value="TreeGrafter"/>
</dbReference>
<dbReference type="AlphaFoldDB" id="A0A1G6X391"/>
<dbReference type="RefSeq" id="WP_200781889.1">
    <property type="nucleotide sequence ID" value="NZ_FNAF01000006.1"/>
</dbReference>
<evidence type="ECO:0000313" key="3">
    <source>
        <dbReference type="EMBL" id="SDD71746.1"/>
    </source>
</evidence>
<evidence type="ECO:0000256" key="1">
    <source>
        <dbReference type="ARBA" id="ARBA00023239"/>
    </source>
</evidence>
<dbReference type="Gene3D" id="3.10.129.10">
    <property type="entry name" value="Hotdog Thioesterase"/>
    <property type="match status" value="1"/>
</dbReference>
<keyword evidence="1" id="KW-0456">Lyase</keyword>
<feature type="domain" description="MaoC-like" evidence="2">
    <location>
        <begin position="21"/>
        <end position="121"/>
    </location>
</feature>
<gene>
    <name evidence="3" type="ORF">SAMN04489866_10621</name>
</gene>
<keyword evidence="4" id="KW-1185">Reference proteome</keyword>
<organism evidence="3 4">
    <name type="scientific">Peptococcus niger</name>
    <dbReference type="NCBI Taxonomy" id="2741"/>
    <lineage>
        <taxon>Bacteria</taxon>
        <taxon>Bacillati</taxon>
        <taxon>Bacillota</taxon>
        <taxon>Clostridia</taxon>
        <taxon>Eubacteriales</taxon>
        <taxon>Peptococcaceae</taxon>
        <taxon>Peptococcus</taxon>
    </lineage>
</organism>
<dbReference type="PANTHER" id="PTHR43437">
    <property type="entry name" value="HYDROXYACYL-THIOESTER DEHYDRATASE TYPE 2, MITOCHONDRIAL-RELATED"/>
    <property type="match status" value="1"/>
</dbReference>
<dbReference type="PANTHER" id="PTHR43437:SF3">
    <property type="entry name" value="HYDROXYACYL-THIOESTER DEHYDRATASE TYPE 2, MITOCHONDRIAL"/>
    <property type="match status" value="1"/>
</dbReference>
<reference evidence="3 4" key="1">
    <citation type="submission" date="2016-10" db="EMBL/GenBank/DDBJ databases">
        <authorList>
            <person name="de Groot N.N."/>
        </authorList>
    </citation>
    <scope>NUCLEOTIDE SEQUENCE [LARGE SCALE GENOMIC DNA]</scope>
    <source>
        <strain evidence="3 4">DSM 20475</strain>
    </source>
</reference>
<dbReference type="InterPro" id="IPR002539">
    <property type="entry name" value="MaoC-like_dom"/>
</dbReference>
<dbReference type="STRING" id="2741.SAMN04489866_10621"/>
<dbReference type="InterPro" id="IPR050965">
    <property type="entry name" value="UPF0336/Enoyl-CoA_hydratase"/>
</dbReference>
<name>A0A1G6X391_PEPNI</name>
<sequence length="140" mass="15247">MATLKDVPYDELTIGSTAKLSKVITDEDVRRFAEISMDRNPIHLDEEAAEASIFGRRVAHGILAAGLISAVIGTQLPGKDTIYLGQNLKFTAPVYLGDEITAQVTVVDKRDDKHIITLKTEIENQDGKIVVDGTATVLKK</sequence>
<dbReference type="Pfam" id="PF01575">
    <property type="entry name" value="MaoC_dehydratas"/>
    <property type="match status" value="1"/>
</dbReference>
<proteinExistence type="predicted"/>
<dbReference type="EMBL" id="FNAF01000006">
    <property type="protein sequence ID" value="SDD71746.1"/>
    <property type="molecule type" value="Genomic_DNA"/>
</dbReference>
<evidence type="ECO:0000313" key="4">
    <source>
        <dbReference type="Proteomes" id="UP000198995"/>
    </source>
</evidence>
<dbReference type="FunFam" id="3.10.129.10:FF:000042">
    <property type="entry name" value="MaoC domain protein dehydratase"/>
    <property type="match status" value="1"/>
</dbReference>
<dbReference type="SUPFAM" id="SSF54637">
    <property type="entry name" value="Thioesterase/thiol ester dehydrase-isomerase"/>
    <property type="match status" value="1"/>
</dbReference>
<dbReference type="InterPro" id="IPR029069">
    <property type="entry name" value="HotDog_dom_sf"/>
</dbReference>
<protein>
    <submittedName>
        <fullName evidence="3">3-hydroxybutyryl-CoA dehydratase</fullName>
    </submittedName>
</protein>
<evidence type="ECO:0000259" key="2">
    <source>
        <dbReference type="Pfam" id="PF01575"/>
    </source>
</evidence>
<dbReference type="GO" id="GO:0006633">
    <property type="term" value="P:fatty acid biosynthetic process"/>
    <property type="evidence" value="ECO:0007669"/>
    <property type="project" value="TreeGrafter"/>
</dbReference>
<dbReference type="Proteomes" id="UP000198995">
    <property type="component" value="Unassembled WGS sequence"/>
</dbReference>
<accession>A0A1G6X391</accession>